<gene>
    <name evidence="2" type="ORF">LSAT_V11C200100820</name>
</gene>
<accession>A0A9R1WFM3</accession>
<evidence type="ECO:0000256" key="1">
    <source>
        <dbReference type="SAM" id="MobiDB-lite"/>
    </source>
</evidence>
<dbReference type="EMBL" id="NBSK02000002">
    <property type="protein sequence ID" value="KAJ0221655.1"/>
    <property type="molecule type" value="Genomic_DNA"/>
</dbReference>
<comment type="caution">
    <text evidence="2">The sequence shown here is derived from an EMBL/GenBank/DDBJ whole genome shotgun (WGS) entry which is preliminary data.</text>
</comment>
<protein>
    <submittedName>
        <fullName evidence="2">Uncharacterized protein</fullName>
    </submittedName>
</protein>
<dbReference type="AlphaFoldDB" id="A0A9R1WFM3"/>
<organism evidence="2 3">
    <name type="scientific">Lactuca sativa</name>
    <name type="common">Garden lettuce</name>
    <dbReference type="NCBI Taxonomy" id="4236"/>
    <lineage>
        <taxon>Eukaryota</taxon>
        <taxon>Viridiplantae</taxon>
        <taxon>Streptophyta</taxon>
        <taxon>Embryophyta</taxon>
        <taxon>Tracheophyta</taxon>
        <taxon>Spermatophyta</taxon>
        <taxon>Magnoliopsida</taxon>
        <taxon>eudicotyledons</taxon>
        <taxon>Gunneridae</taxon>
        <taxon>Pentapetalae</taxon>
        <taxon>asterids</taxon>
        <taxon>campanulids</taxon>
        <taxon>Asterales</taxon>
        <taxon>Asteraceae</taxon>
        <taxon>Cichorioideae</taxon>
        <taxon>Cichorieae</taxon>
        <taxon>Lactucinae</taxon>
        <taxon>Lactuca</taxon>
    </lineage>
</organism>
<feature type="compositionally biased region" description="Basic and acidic residues" evidence="1">
    <location>
        <begin position="11"/>
        <end position="23"/>
    </location>
</feature>
<keyword evidence="3" id="KW-1185">Reference proteome</keyword>
<evidence type="ECO:0000313" key="2">
    <source>
        <dbReference type="EMBL" id="KAJ0221655.1"/>
    </source>
</evidence>
<name>A0A9R1WFM3_LACSA</name>
<feature type="region of interest" description="Disordered" evidence="1">
    <location>
        <begin position="1"/>
        <end position="23"/>
    </location>
</feature>
<evidence type="ECO:0000313" key="3">
    <source>
        <dbReference type="Proteomes" id="UP000235145"/>
    </source>
</evidence>
<sequence length="186" mass="20693">MDGYGSSAPTRDPETKKKYSPDRYHTFDTGEFKMMSGNYTTIDNHNVSGSVPIQLSKPFPHLEHKARSQALLALPAMSMIHSQSQYLVHKKHNKVVKESKIPSCPLEEASMRKPLVTQTCKLKTGGKIIGFKSRAPIYPGFGILLQIKSECCYYSMNHNHTIRAEPSLVALEASHDQLGALPLGPR</sequence>
<proteinExistence type="predicted"/>
<reference evidence="2 3" key="1">
    <citation type="journal article" date="2017" name="Nat. Commun.">
        <title>Genome assembly with in vitro proximity ligation data and whole-genome triplication in lettuce.</title>
        <authorList>
            <person name="Reyes-Chin-Wo S."/>
            <person name="Wang Z."/>
            <person name="Yang X."/>
            <person name="Kozik A."/>
            <person name="Arikit S."/>
            <person name="Song C."/>
            <person name="Xia L."/>
            <person name="Froenicke L."/>
            <person name="Lavelle D.O."/>
            <person name="Truco M.J."/>
            <person name="Xia R."/>
            <person name="Zhu S."/>
            <person name="Xu C."/>
            <person name="Xu H."/>
            <person name="Xu X."/>
            <person name="Cox K."/>
            <person name="Korf I."/>
            <person name="Meyers B.C."/>
            <person name="Michelmore R.W."/>
        </authorList>
    </citation>
    <scope>NUCLEOTIDE SEQUENCE [LARGE SCALE GENOMIC DNA]</scope>
    <source>
        <strain evidence="3">cv. Salinas</strain>
        <tissue evidence="2">Seedlings</tissue>
    </source>
</reference>
<dbReference type="Proteomes" id="UP000235145">
    <property type="component" value="Unassembled WGS sequence"/>
</dbReference>